<dbReference type="RefSeq" id="XP_062757733.1">
    <property type="nucleotide sequence ID" value="XM_062897477.1"/>
</dbReference>
<evidence type="ECO:0000313" key="2">
    <source>
        <dbReference type="EMBL" id="KAK4078193.1"/>
    </source>
</evidence>
<feature type="compositionally biased region" description="Basic and acidic residues" evidence="1">
    <location>
        <begin position="50"/>
        <end position="60"/>
    </location>
</feature>
<sequence length="208" mass="23031">MRLFTWPSYRPRLAANEDGDRGRLVADRYGPRSGVAAPCLAQPLMISLMDKQRGRTDRTDSALSGEGKQNRAAPWDATDVLSETRNKSLQWQLFPATINVEDRLLTPEYSLPCGLIHPPPPWEDIPKLFDALAPPQLATADSLYVYREAGSGSERAGQVTAGDDEEYIPLPLYTQIRGPSYQSWQSPADYRKPLADGAMALVTFILPA</sequence>
<reference evidence="2" key="1">
    <citation type="submission" date="2023-11" db="EMBL/GenBank/DDBJ databases">
        <title>The genome sequences of three competitors of mushroom-forming fungi.</title>
        <authorList>
            <person name="Beijen E."/>
            <person name="Ohm R.A."/>
        </authorList>
    </citation>
    <scope>NUCLEOTIDE SEQUENCE</scope>
    <source>
        <strain evidence="2">CBS 100526</strain>
    </source>
</reference>
<dbReference type="GeneID" id="87917381"/>
<evidence type="ECO:0000313" key="3">
    <source>
        <dbReference type="Proteomes" id="UP001273209"/>
    </source>
</evidence>
<comment type="caution">
    <text evidence="2">The sequence shown here is derived from an EMBL/GenBank/DDBJ whole genome shotgun (WGS) entry which is preliminary data.</text>
</comment>
<name>A0AAE1IJF2_9HYPO</name>
<dbReference type="EMBL" id="JAWRVG010000009">
    <property type="protein sequence ID" value="KAK4078193.1"/>
    <property type="molecule type" value="Genomic_DNA"/>
</dbReference>
<protein>
    <submittedName>
        <fullName evidence="2">Uncharacterized protein</fullName>
    </submittedName>
</protein>
<dbReference type="Proteomes" id="UP001273209">
    <property type="component" value="Unassembled WGS sequence"/>
</dbReference>
<feature type="region of interest" description="Disordered" evidence="1">
    <location>
        <begin position="50"/>
        <end position="75"/>
    </location>
</feature>
<organism evidence="2 3">
    <name type="scientific">Trichoderma aggressivum f. europaeum</name>
    <dbReference type="NCBI Taxonomy" id="173218"/>
    <lineage>
        <taxon>Eukaryota</taxon>
        <taxon>Fungi</taxon>
        <taxon>Dikarya</taxon>
        <taxon>Ascomycota</taxon>
        <taxon>Pezizomycotina</taxon>
        <taxon>Sordariomycetes</taxon>
        <taxon>Hypocreomycetidae</taxon>
        <taxon>Hypocreales</taxon>
        <taxon>Hypocreaceae</taxon>
        <taxon>Trichoderma</taxon>
    </lineage>
</organism>
<proteinExistence type="predicted"/>
<keyword evidence="3" id="KW-1185">Reference proteome</keyword>
<accession>A0AAE1IJF2</accession>
<evidence type="ECO:0000256" key="1">
    <source>
        <dbReference type="SAM" id="MobiDB-lite"/>
    </source>
</evidence>
<gene>
    <name evidence="2" type="ORF">Triagg1_3209</name>
</gene>
<dbReference type="AlphaFoldDB" id="A0AAE1IJF2"/>